<evidence type="ECO:0000256" key="1">
    <source>
        <dbReference type="ARBA" id="ARBA00004442"/>
    </source>
</evidence>
<dbReference type="Gene3D" id="3.30.1450.10">
    <property type="match status" value="1"/>
</dbReference>
<dbReference type="InterPro" id="IPR006664">
    <property type="entry name" value="OMP_bac"/>
</dbReference>
<evidence type="ECO:0000259" key="6">
    <source>
        <dbReference type="PROSITE" id="PS51123"/>
    </source>
</evidence>
<evidence type="ECO:0000256" key="2">
    <source>
        <dbReference type="ARBA" id="ARBA00022729"/>
    </source>
</evidence>
<dbReference type="InterPro" id="IPR006665">
    <property type="entry name" value="OmpA-like"/>
</dbReference>
<dbReference type="Gene3D" id="3.30.1330.60">
    <property type="entry name" value="OmpA-like domain"/>
    <property type="match status" value="1"/>
</dbReference>
<comment type="subcellular location">
    <subcellularLocation>
        <location evidence="1">Cell outer membrane</location>
    </subcellularLocation>
</comment>
<dbReference type="SUPFAM" id="SSF103088">
    <property type="entry name" value="OmpA-like"/>
    <property type="match status" value="1"/>
</dbReference>
<dbReference type="Pfam" id="PF04355">
    <property type="entry name" value="BamE"/>
    <property type="match status" value="1"/>
</dbReference>
<keyword evidence="8" id="KW-1185">Reference proteome</keyword>
<dbReference type="PROSITE" id="PS51123">
    <property type="entry name" value="OMPA_2"/>
    <property type="match status" value="1"/>
</dbReference>
<dbReference type="PRINTS" id="PR01021">
    <property type="entry name" value="OMPADOMAIN"/>
</dbReference>
<accession>A0ABU0UTN7</accession>
<dbReference type="PANTHER" id="PTHR30329:SF21">
    <property type="entry name" value="LIPOPROTEIN YIAD-RELATED"/>
    <property type="match status" value="1"/>
</dbReference>
<keyword evidence="2" id="KW-0732">Signal</keyword>
<name>A0ABU0UTN7_ACIBI</name>
<dbReference type="CDD" id="cd07185">
    <property type="entry name" value="OmpA_C-like"/>
    <property type="match status" value="1"/>
</dbReference>
<dbReference type="RefSeq" id="WP_004924965.1">
    <property type="nucleotide sequence ID" value="NZ_BCMA01000024.1"/>
</dbReference>
<dbReference type="Pfam" id="PF00691">
    <property type="entry name" value="OmpA"/>
    <property type="match status" value="1"/>
</dbReference>
<dbReference type="GeneID" id="45234026"/>
<comment type="caution">
    <text evidence="7">The sequence shown here is derived from an EMBL/GenBank/DDBJ whole genome shotgun (WGS) entry which is preliminary data.</text>
</comment>
<sequence length="281" mass="31788">MNLLEKTLILGVLSAVAATNLNANDQIDASGTQEVQFPKIEKSYLKQVQRYEYDDIARLQVGLNKDQLRALLGNPQFNEGMFINKVWNYVLDIRIPETQDYKRCQLRVDFEKGIAQTLNWKGQDCDQFNYPQPKPIVKTVTQPVIVKQKEQVDIINLSADALFKFNGSGLNDLLPRGHEELERLSNDIRNHYIAVSRIHLVGHTDRIGSDSYNYNLGLKRAQTVKNYLVKDGIPAKTISFSSAGKSQPISNGCFDISNMTSLKECLQVDRRVSVEITGVKK</sequence>
<protein>
    <submittedName>
        <fullName evidence="7">Outer membrane protein OmpA-like peptidoglycan-associated protein</fullName>
    </submittedName>
</protein>
<organism evidence="7 8">
    <name type="scientific">Acinetobacter baylyi</name>
    <dbReference type="NCBI Taxonomy" id="202950"/>
    <lineage>
        <taxon>Bacteria</taxon>
        <taxon>Pseudomonadati</taxon>
        <taxon>Pseudomonadota</taxon>
        <taxon>Gammaproteobacteria</taxon>
        <taxon>Moraxellales</taxon>
        <taxon>Moraxellaceae</taxon>
        <taxon>Acinetobacter</taxon>
    </lineage>
</organism>
<dbReference type="InterPro" id="IPR007450">
    <property type="entry name" value="BamE_dom"/>
</dbReference>
<dbReference type="EMBL" id="JAUTBK010000002">
    <property type="protein sequence ID" value="MDQ1207653.1"/>
    <property type="molecule type" value="Genomic_DNA"/>
</dbReference>
<evidence type="ECO:0000256" key="3">
    <source>
        <dbReference type="ARBA" id="ARBA00023136"/>
    </source>
</evidence>
<dbReference type="PANTHER" id="PTHR30329">
    <property type="entry name" value="STATOR ELEMENT OF FLAGELLAR MOTOR COMPLEX"/>
    <property type="match status" value="1"/>
</dbReference>
<gene>
    <name evidence="7" type="ORF">QE380_000576</name>
</gene>
<keyword evidence="4" id="KW-0998">Cell outer membrane</keyword>
<evidence type="ECO:0000313" key="7">
    <source>
        <dbReference type="EMBL" id="MDQ1207653.1"/>
    </source>
</evidence>
<dbReference type="InterPro" id="IPR050330">
    <property type="entry name" value="Bact_OuterMem_StrucFunc"/>
</dbReference>
<keyword evidence="3 5" id="KW-0472">Membrane</keyword>
<feature type="domain" description="OmpA-like" evidence="6">
    <location>
        <begin position="150"/>
        <end position="280"/>
    </location>
</feature>
<dbReference type="InterPro" id="IPR037873">
    <property type="entry name" value="BamE-like"/>
</dbReference>
<evidence type="ECO:0000256" key="4">
    <source>
        <dbReference type="ARBA" id="ARBA00023237"/>
    </source>
</evidence>
<evidence type="ECO:0000313" key="8">
    <source>
        <dbReference type="Proteomes" id="UP001233360"/>
    </source>
</evidence>
<evidence type="ECO:0000256" key="5">
    <source>
        <dbReference type="PROSITE-ProRule" id="PRU00473"/>
    </source>
</evidence>
<dbReference type="InterPro" id="IPR036737">
    <property type="entry name" value="OmpA-like_sf"/>
</dbReference>
<reference evidence="7 8" key="1">
    <citation type="submission" date="2023-07" db="EMBL/GenBank/DDBJ databases">
        <title>Functional and genomic diversity of the sorghum phyllosphere microbiome.</title>
        <authorList>
            <person name="Shade A."/>
        </authorList>
    </citation>
    <scope>NUCLEOTIDE SEQUENCE [LARGE SCALE GENOMIC DNA]</scope>
    <source>
        <strain evidence="7 8">SORGH_AS_0887</strain>
    </source>
</reference>
<dbReference type="Proteomes" id="UP001233360">
    <property type="component" value="Unassembled WGS sequence"/>
</dbReference>
<proteinExistence type="predicted"/>